<accession>A0A927IAG0</accession>
<reference evidence="2" key="1">
    <citation type="submission" date="2020-09" db="EMBL/GenBank/DDBJ databases">
        <title>Secondary metabolite and genome analysis of marine Streptomyces chumphonensis KK1-2T.</title>
        <authorList>
            <person name="Phongsopitanun W."/>
            <person name="Kanchanasin P."/>
            <person name="Pittayakhajonwut P."/>
            <person name="Suwanborirux K."/>
            <person name="Tanasupawat S."/>
        </authorList>
    </citation>
    <scope>NUCLEOTIDE SEQUENCE</scope>
    <source>
        <strain evidence="2">KK1-2</strain>
    </source>
</reference>
<dbReference type="SUPFAM" id="SSF51735">
    <property type="entry name" value="NAD(P)-binding Rossmann-fold domains"/>
    <property type="match status" value="1"/>
</dbReference>
<dbReference type="RefSeq" id="WP_191208673.1">
    <property type="nucleotide sequence ID" value="NZ_BAABKL010000016.1"/>
</dbReference>
<name>A0A927IAG0_9ACTN</name>
<sequence>MRLLILGGTHFVGRAVAEEGVARGWDVTLFNRGTSPAPTGTRSLLGDRTDPDGPAALADGVWDVVVDTWTAAPRAVRDAAAPLSASAGRYVYVSSRSVYRWPVAAGADETAPLVPGSPDAEDGDYGANKRGGELAALAAFGDRALLLRAGLILGPHEDVGRLPWWLRRVARGGPVLAPGPRELPLQYVDARDLAAFALDGAVAGLSGPYDTVGRSGAATMGELLDACVDVTGADAELCWTDPETVAAAGIEPWSELPVWTPPGELHGALHRADAGRARAAGLRCRPLAATVADTWAALGATRPHPRATTGLSPDKEAAALRARGGV</sequence>
<evidence type="ECO:0000313" key="2">
    <source>
        <dbReference type="EMBL" id="MBD3931393.1"/>
    </source>
</evidence>
<dbReference type="Proteomes" id="UP000632289">
    <property type="component" value="Unassembled WGS sequence"/>
</dbReference>
<gene>
    <name evidence="2" type="ORF">IF129_07425</name>
</gene>
<dbReference type="AlphaFoldDB" id="A0A927IAG0"/>
<keyword evidence="3" id="KW-1185">Reference proteome</keyword>
<dbReference type="Gene3D" id="3.40.50.720">
    <property type="entry name" value="NAD(P)-binding Rossmann-like Domain"/>
    <property type="match status" value="1"/>
</dbReference>
<dbReference type="EMBL" id="JACXYU010000002">
    <property type="protein sequence ID" value="MBD3931393.1"/>
    <property type="molecule type" value="Genomic_DNA"/>
</dbReference>
<comment type="caution">
    <text evidence="2">The sequence shown here is derived from an EMBL/GenBank/DDBJ whole genome shotgun (WGS) entry which is preliminary data.</text>
</comment>
<dbReference type="InterPro" id="IPR036291">
    <property type="entry name" value="NAD(P)-bd_dom_sf"/>
</dbReference>
<evidence type="ECO:0000259" key="1">
    <source>
        <dbReference type="Pfam" id="PF01370"/>
    </source>
</evidence>
<organism evidence="2 3">
    <name type="scientific">Streptomyces chumphonensis</name>
    <dbReference type="NCBI Taxonomy" id="1214925"/>
    <lineage>
        <taxon>Bacteria</taxon>
        <taxon>Bacillati</taxon>
        <taxon>Actinomycetota</taxon>
        <taxon>Actinomycetes</taxon>
        <taxon>Kitasatosporales</taxon>
        <taxon>Streptomycetaceae</taxon>
        <taxon>Streptomyces</taxon>
    </lineage>
</organism>
<dbReference type="InterPro" id="IPR001509">
    <property type="entry name" value="Epimerase_deHydtase"/>
</dbReference>
<proteinExistence type="predicted"/>
<evidence type="ECO:0000313" key="3">
    <source>
        <dbReference type="Proteomes" id="UP000632289"/>
    </source>
</evidence>
<dbReference type="Pfam" id="PF01370">
    <property type="entry name" value="Epimerase"/>
    <property type="match status" value="1"/>
</dbReference>
<feature type="domain" description="NAD-dependent epimerase/dehydratase" evidence="1">
    <location>
        <begin position="4"/>
        <end position="196"/>
    </location>
</feature>
<protein>
    <submittedName>
        <fullName evidence="2">Reductase</fullName>
    </submittedName>
</protein>